<feature type="domain" description="HTH crp-type" evidence="4">
    <location>
        <begin position="134"/>
        <end position="208"/>
    </location>
</feature>
<dbReference type="SMART" id="SM00419">
    <property type="entry name" value="HTH_CRP"/>
    <property type="match status" value="1"/>
</dbReference>
<dbReference type="GO" id="GO:0006355">
    <property type="term" value="P:regulation of DNA-templated transcription"/>
    <property type="evidence" value="ECO:0007669"/>
    <property type="project" value="InterPro"/>
</dbReference>
<keyword evidence="2" id="KW-0238">DNA-binding</keyword>
<dbReference type="InterPro" id="IPR036390">
    <property type="entry name" value="WH_DNA-bd_sf"/>
</dbReference>
<protein>
    <submittedName>
        <fullName evidence="5">Crp/Fnr family transcriptional regulator</fullName>
    </submittedName>
</protein>
<dbReference type="SUPFAM" id="SSF51206">
    <property type="entry name" value="cAMP-binding domain-like"/>
    <property type="match status" value="1"/>
</dbReference>
<dbReference type="RefSeq" id="WP_264325509.1">
    <property type="nucleotide sequence ID" value="NZ_JADEXQ010000041.1"/>
</dbReference>
<comment type="caution">
    <text evidence="5">The sequence shown here is derived from an EMBL/GenBank/DDBJ whole genome shotgun (WGS) entry which is preliminary data.</text>
</comment>
<evidence type="ECO:0000313" key="6">
    <source>
        <dbReference type="Proteomes" id="UP000625316"/>
    </source>
</evidence>
<organism evidence="5 6">
    <name type="scientific">Romeriopsis navalis LEGE 11480</name>
    <dbReference type="NCBI Taxonomy" id="2777977"/>
    <lineage>
        <taxon>Bacteria</taxon>
        <taxon>Bacillati</taxon>
        <taxon>Cyanobacteriota</taxon>
        <taxon>Cyanophyceae</taxon>
        <taxon>Leptolyngbyales</taxon>
        <taxon>Leptolyngbyaceae</taxon>
        <taxon>Romeriopsis</taxon>
        <taxon>Romeriopsis navalis</taxon>
    </lineage>
</organism>
<evidence type="ECO:0000259" key="4">
    <source>
        <dbReference type="PROSITE" id="PS51063"/>
    </source>
</evidence>
<evidence type="ECO:0000256" key="2">
    <source>
        <dbReference type="ARBA" id="ARBA00023125"/>
    </source>
</evidence>
<reference evidence="5" key="1">
    <citation type="submission" date="2020-10" db="EMBL/GenBank/DDBJ databases">
        <authorList>
            <person name="Castelo-Branco R."/>
            <person name="Eusebio N."/>
            <person name="Adriana R."/>
            <person name="Vieira A."/>
            <person name="Brugerolle De Fraissinette N."/>
            <person name="Rezende De Castro R."/>
            <person name="Schneider M.P."/>
            <person name="Vasconcelos V."/>
            <person name="Leao P.N."/>
        </authorList>
    </citation>
    <scope>NUCLEOTIDE SEQUENCE</scope>
    <source>
        <strain evidence="5">LEGE 11480</strain>
    </source>
</reference>
<accession>A0A928Z4Y4</accession>
<dbReference type="Gene3D" id="1.10.10.10">
    <property type="entry name" value="Winged helix-like DNA-binding domain superfamily/Winged helix DNA-binding domain"/>
    <property type="match status" value="1"/>
</dbReference>
<dbReference type="AlphaFoldDB" id="A0A928Z4Y4"/>
<evidence type="ECO:0000256" key="1">
    <source>
        <dbReference type="ARBA" id="ARBA00023015"/>
    </source>
</evidence>
<gene>
    <name evidence="5" type="ORF">IQ266_13155</name>
</gene>
<dbReference type="SUPFAM" id="SSF46785">
    <property type="entry name" value="Winged helix' DNA-binding domain"/>
    <property type="match status" value="1"/>
</dbReference>
<evidence type="ECO:0000256" key="3">
    <source>
        <dbReference type="ARBA" id="ARBA00023163"/>
    </source>
</evidence>
<proteinExistence type="predicted"/>
<dbReference type="CDD" id="cd00092">
    <property type="entry name" value="HTH_CRP"/>
    <property type="match status" value="1"/>
</dbReference>
<dbReference type="GO" id="GO:0003677">
    <property type="term" value="F:DNA binding"/>
    <property type="evidence" value="ECO:0007669"/>
    <property type="project" value="UniProtKB-KW"/>
</dbReference>
<dbReference type="InterPro" id="IPR018490">
    <property type="entry name" value="cNMP-bd_dom_sf"/>
</dbReference>
<dbReference type="Pfam" id="PF13545">
    <property type="entry name" value="HTH_Crp_2"/>
    <property type="match status" value="1"/>
</dbReference>
<dbReference type="EMBL" id="JADEXQ010000041">
    <property type="protein sequence ID" value="MBE9030680.1"/>
    <property type="molecule type" value="Genomic_DNA"/>
</dbReference>
<keyword evidence="3" id="KW-0804">Transcription</keyword>
<name>A0A928Z4Y4_9CYAN</name>
<evidence type="ECO:0000313" key="5">
    <source>
        <dbReference type="EMBL" id="MBE9030680.1"/>
    </source>
</evidence>
<sequence length="208" mass="24054">MLKLLPSQTVTNQDPQPEVAVTVTQPRRIHPWKPKTYRFNRGDQLPDYGDLLWQITDGYVRNITWTKDGEMTTLGIWGEYDFLGHALSIVTPYCLECITPVTAVLCAYPINRMHEILLHNAQQTEKLLAISHERQVYERLRSLLTWLARRFGESAPAGRMLKIGLTHQQLADLAGTTRVTVTRFMQQLERDGWIKRLPKRQILVYPTS</sequence>
<keyword evidence="6" id="KW-1185">Reference proteome</keyword>
<keyword evidence="1" id="KW-0805">Transcription regulation</keyword>
<dbReference type="Proteomes" id="UP000625316">
    <property type="component" value="Unassembled WGS sequence"/>
</dbReference>
<dbReference type="PROSITE" id="PS51063">
    <property type="entry name" value="HTH_CRP_2"/>
    <property type="match status" value="1"/>
</dbReference>
<dbReference type="InterPro" id="IPR036388">
    <property type="entry name" value="WH-like_DNA-bd_sf"/>
</dbReference>
<dbReference type="InterPro" id="IPR012318">
    <property type="entry name" value="HTH_CRP"/>
</dbReference>